<dbReference type="Gene3D" id="1.10.10.10">
    <property type="entry name" value="Winged helix-like DNA-binding domain superfamily/Winged helix DNA-binding domain"/>
    <property type="match status" value="1"/>
</dbReference>
<dbReference type="RefSeq" id="WP_122926561.1">
    <property type="nucleotide sequence ID" value="NZ_RHHU01000020.1"/>
</dbReference>
<feature type="domain" description="HTH marR-type" evidence="5">
    <location>
        <begin position="1"/>
        <end position="132"/>
    </location>
</feature>
<evidence type="ECO:0000313" key="7">
    <source>
        <dbReference type="Proteomes" id="UP000269573"/>
    </source>
</evidence>
<dbReference type="InterPro" id="IPR000835">
    <property type="entry name" value="HTH_MarR-typ"/>
</dbReference>
<dbReference type="PRINTS" id="PR00598">
    <property type="entry name" value="HTHMARR"/>
</dbReference>
<reference evidence="6 7" key="1">
    <citation type="submission" date="2018-10" db="EMBL/GenBank/DDBJ databases">
        <title>Phylogenomics of Brevibacillus.</title>
        <authorList>
            <person name="Dunlap C."/>
        </authorList>
    </citation>
    <scope>NUCLEOTIDE SEQUENCE [LARGE SCALE GENOMIC DNA]</scope>
    <source>
        <strain evidence="6 7">JCM 15774</strain>
    </source>
</reference>
<dbReference type="AlphaFoldDB" id="A0A3M8CX73"/>
<dbReference type="Pfam" id="PF01047">
    <property type="entry name" value="MarR"/>
    <property type="match status" value="1"/>
</dbReference>
<evidence type="ECO:0000256" key="2">
    <source>
        <dbReference type="ARBA" id="ARBA00023125"/>
    </source>
</evidence>
<gene>
    <name evidence="6" type="ORF">EDM59_27530</name>
</gene>
<dbReference type="PROSITE" id="PS50995">
    <property type="entry name" value="HTH_MARR_2"/>
    <property type="match status" value="1"/>
</dbReference>
<evidence type="ECO:0000256" key="4">
    <source>
        <dbReference type="SAM" id="Coils"/>
    </source>
</evidence>
<dbReference type="Proteomes" id="UP000269573">
    <property type="component" value="Unassembled WGS sequence"/>
</dbReference>
<evidence type="ECO:0000259" key="5">
    <source>
        <dbReference type="PROSITE" id="PS50995"/>
    </source>
</evidence>
<dbReference type="CDD" id="cd00090">
    <property type="entry name" value="HTH_ARSR"/>
    <property type="match status" value="1"/>
</dbReference>
<dbReference type="GO" id="GO:0003700">
    <property type="term" value="F:DNA-binding transcription factor activity"/>
    <property type="evidence" value="ECO:0007669"/>
    <property type="project" value="InterPro"/>
</dbReference>
<dbReference type="SUPFAM" id="SSF46785">
    <property type="entry name" value="Winged helix' DNA-binding domain"/>
    <property type="match status" value="1"/>
</dbReference>
<accession>A0A3M8CX73</accession>
<dbReference type="InterPro" id="IPR036390">
    <property type="entry name" value="WH_DNA-bd_sf"/>
</dbReference>
<dbReference type="InterPro" id="IPR036388">
    <property type="entry name" value="WH-like_DNA-bd_sf"/>
</dbReference>
<keyword evidence="1" id="KW-0805">Transcription regulation</keyword>
<dbReference type="PANTHER" id="PTHR42756">
    <property type="entry name" value="TRANSCRIPTIONAL REGULATOR, MARR"/>
    <property type="match status" value="1"/>
</dbReference>
<keyword evidence="3" id="KW-0804">Transcription</keyword>
<proteinExistence type="predicted"/>
<comment type="caution">
    <text evidence="6">The sequence shown here is derived from an EMBL/GenBank/DDBJ whole genome shotgun (WGS) entry which is preliminary data.</text>
</comment>
<keyword evidence="7" id="KW-1185">Reference proteome</keyword>
<dbReference type="EMBL" id="RHHU01000020">
    <property type="protein sequence ID" value="RNB79445.1"/>
    <property type="molecule type" value="Genomic_DNA"/>
</dbReference>
<dbReference type="SMART" id="SM00347">
    <property type="entry name" value="HTH_MARR"/>
    <property type="match status" value="1"/>
</dbReference>
<protein>
    <submittedName>
        <fullName evidence="6">MarR family transcriptional regulator</fullName>
    </submittedName>
</protein>
<feature type="coiled-coil region" evidence="4">
    <location>
        <begin position="120"/>
        <end position="147"/>
    </location>
</feature>
<organism evidence="6 7">
    <name type="scientific">Brevibacillus nitrificans</name>
    <dbReference type="NCBI Taxonomy" id="651560"/>
    <lineage>
        <taxon>Bacteria</taxon>
        <taxon>Bacillati</taxon>
        <taxon>Bacillota</taxon>
        <taxon>Bacilli</taxon>
        <taxon>Bacillales</taxon>
        <taxon>Paenibacillaceae</taxon>
        <taxon>Brevibacillus</taxon>
    </lineage>
</organism>
<sequence length="151" mass="17381">MQYYGHKISKTARVFSKKLNNVLSPMGLYSSQWGILMCLHYRSTLTQVQISNYLDVEAPTITRTLTRLEEMGWVIRAEGEDKRERYVSLSPQAQAKFPEWLDAAIQLEKAALRDIPEEDLATFNRILQKMNDNLNNLQLAESESEQDSPIS</sequence>
<dbReference type="GO" id="GO:0003677">
    <property type="term" value="F:DNA binding"/>
    <property type="evidence" value="ECO:0007669"/>
    <property type="project" value="UniProtKB-KW"/>
</dbReference>
<evidence type="ECO:0000256" key="1">
    <source>
        <dbReference type="ARBA" id="ARBA00023015"/>
    </source>
</evidence>
<dbReference type="InterPro" id="IPR011991">
    <property type="entry name" value="ArsR-like_HTH"/>
</dbReference>
<evidence type="ECO:0000256" key="3">
    <source>
        <dbReference type="ARBA" id="ARBA00023163"/>
    </source>
</evidence>
<keyword evidence="4" id="KW-0175">Coiled coil</keyword>
<evidence type="ECO:0000313" key="6">
    <source>
        <dbReference type="EMBL" id="RNB79445.1"/>
    </source>
</evidence>
<dbReference type="PANTHER" id="PTHR42756:SF1">
    <property type="entry name" value="TRANSCRIPTIONAL REPRESSOR OF EMRAB OPERON"/>
    <property type="match status" value="1"/>
</dbReference>
<name>A0A3M8CX73_9BACL</name>
<keyword evidence="2" id="KW-0238">DNA-binding</keyword>